<sequence length="212" mass="23555">MFTKVVPICLAIVFLRDFGNTNVAGLAITCKSPPVYSGDRALVTCDFNVPVSTTRPAHFAVDFYPEGSTSPVEIAECTNLPDADLDCKAKRPGETFRMTEDPEKLVVEINETTTDHAGRYMCKLSTPDVDPPQLEPCRLTVSDRPRAPDGRRPSTRGYPSSSPSMDVTGSPGIYTDNTRHWESVVSNRYLVFITNHLTFILFTVTWIYTPNE</sequence>
<organism evidence="4 5">
    <name type="scientific">Littorina saxatilis</name>
    <dbReference type="NCBI Taxonomy" id="31220"/>
    <lineage>
        <taxon>Eukaryota</taxon>
        <taxon>Metazoa</taxon>
        <taxon>Spiralia</taxon>
        <taxon>Lophotrochozoa</taxon>
        <taxon>Mollusca</taxon>
        <taxon>Gastropoda</taxon>
        <taxon>Caenogastropoda</taxon>
        <taxon>Littorinimorpha</taxon>
        <taxon>Littorinoidea</taxon>
        <taxon>Littorinidae</taxon>
        <taxon>Littorina</taxon>
    </lineage>
</organism>
<keyword evidence="2" id="KW-1133">Transmembrane helix</keyword>
<dbReference type="EMBL" id="JBAMIC010000007">
    <property type="protein sequence ID" value="KAK7105959.1"/>
    <property type="molecule type" value="Genomic_DNA"/>
</dbReference>
<evidence type="ECO:0000256" key="2">
    <source>
        <dbReference type="SAM" id="Phobius"/>
    </source>
</evidence>
<comment type="caution">
    <text evidence="4">The sequence shown here is derived from an EMBL/GenBank/DDBJ whole genome shotgun (WGS) entry which is preliminary data.</text>
</comment>
<accession>A0AAN9BIW5</accession>
<name>A0AAN9BIW5_9CAEN</name>
<evidence type="ECO:0000256" key="1">
    <source>
        <dbReference type="SAM" id="MobiDB-lite"/>
    </source>
</evidence>
<evidence type="ECO:0000256" key="3">
    <source>
        <dbReference type="SAM" id="SignalP"/>
    </source>
</evidence>
<feature type="signal peptide" evidence="3">
    <location>
        <begin position="1"/>
        <end position="21"/>
    </location>
</feature>
<evidence type="ECO:0000313" key="5">
    <source>
        <dbReference type="Proteomes" id="UP001374579"/>
    </source>
</evidence>
<feature type="region of interest" description="Disordered" evidence="1">
    <location>
        <begin position="131"/>
        <end position="171"/>
    </location>
</feature>
<keyword evidence="2" id="KW-0472">Membrane</keyword>
<protein>
    <recommendedName>
        <fullName evidence="6">Immunoglobulin subtype domain-containing protein</fullName>
    </recommendedName>
</protein>
<dbReference type="Proteomes" id="UP001374579">
    <property type="component" value="Unassembled WGS sequence"/>
</dbReference>
<feature type="compositionally biased region" description="Polar residues" evidence="1">
    <location>
        <begin position="157"/>
        <end position="167"/>
    </location>
</feature>
<feature type="transmembrane region" description="Helical" evidence="2">
    <location>
        <begin position="189"/>
        <end position="209"/>
    </location>
</feature>
<evidence type="ECO:0008006" key="6">
    <source>
        <dbReference type="Google" id="ProtNLM"/>
    </source>
</evidence>
<dbReference type="AlphaFoldDB" id="A0AAN9BIW5"/>
<feature type="compositionally biased region" description="Basic and acidic residues" evidence="1">
    <location>
        <begin position="141"/>
        <end position="152"/>
    </location>
</feature>
<reference evidence="4 5" key="1">
    <citation type="submission" date="2024-02" db="EMBL/GenBank/DDBJ databases">
        <title>Chromosome-scale genome assembly of the rough periwinkle Littorina saxatilis.</title>
        <authorList>
            <person name="De Jode A."/>
            <person name="Faria R."/>
            <person name="Formenti G."/>
            <person name="Sims Y."/>
            <person name="Smith T.P."/>
            <person name="Tracey A."/>
            <person name="Wood J.M.D."/>
            <person name="Zagrodzka Z.B."/>
            <person name="Johannesson K."/>
            <person name="Butlin R.K."/>
            <person name="Leder E.H."/>
        </authorList>
    </citation>
    <scope>NUCLEOTIDE SEQUENCE [LARGE SCALE GENOMIC DNA]</scope>
    <source>
        <strain evidence="4">Snail1</strain>
        <tissue evidence="4">Muscle</tissue>
    </source>
</reference>
<keyword evidence="2" id="KW-0812">Transmembrane</keyword>
<keyword evidence="3" id="KW-0732">Signal</keyword>
<keyword evidence="5" id="KW-1185">Reference proteome</keyword>
<gene>
    <name evidence="4" type="ORF">V1264_017270</name>
</gene>
<proteinExistence type="predicted"/>
<feature type="chain" id="PRO_5043012794" description="Immunoglobulin subtype domain-containing protein" evidence="3">
    <location>
        <begin position="22"/>
        <end position="212"/>
    </location>
</feature>
<evidence type="ECO:0000313" key="4">
    <source>
        <dbReference type="EMBL" id="KAK7105959.1"/>
    </source>
</evidence>